<dbReference type="Proteomes" id="UP000006402">
    <property type="component" value="Unassembled WGS sequence"/>
</dbReference>
<accession>A0AAV3GQF1</accession>
<sequence length="40" mass="4466">MSRILGSCLISFFLCVIILPSLKQEVFLAMKEESALSNFS</sequence>
<comment type="caution">
    <text evidence="1">The sequence shown here is derived from an EMBL/GenBank/DDBJ whole genome shotgun (WGS) entry which is preliminary data.</text>
</comment>
<name>A0AAV3GQF1_ENTFC</name>
<gene>
    <name evidence="1" type="ORF">HMPREF1378_03301</name>
</gene>
<dbReference type="AlphaFoldDB" id="A0AAV3GQF1"/>
<reference evidence="1 2" key="1">
    <citation type="submission" date="2012-04" db="EMBL/GenBank/DDBJ databases">
        <authorList>
            <person name="Weinstock G."/>
            <person name="Sodergren E."/>
            <person name="Lobos E.A."/>
            <person name="Fulton L."/>
            <person name="Fulton R."/>
            <person name="Courtney L."/>
            <person name="Fronick C."/>
            <person name="O'Laughlin M."/>
            <person name="Godfrey J."/>
            <person name="Wilson R.M."/>
            <person name="Miner T."/>
            <person name="Farmer C."/>
            <person name="Delehaunty K."/>
            <person name="Cordes M."/>
            <person name="Minx P."/>
            <person name="Tomlinson C."/>
            <person name="Chen J."/>
            <person name="Wollam A."/>
            <person name="Pepin K.H."/>
            <person name="Bhonagiri V."/>
            <person name="Zhang X."/>
            <person name="Suruliraj S."/>
            <person name="Warren W."/>
            <person name="Mitreva M."/>
            <person name="Mardis E.R."/>
            <person name="Wilson R.K."/>
        </authorList>
    </citation>
    <scope>NUCLEOTIDE SEQUENCE [LARGE SCALE GENOMIC DNA]</scope>
    <source>
        <strain evidence="1 2">R496</strain>
    </source>
</reference>
<protein>
    <submittedName>
        <fullName evidence="1">Uncharacterized protein</fullName>
    </submittedName>
</protein>
<evidence type="ECO:0000313" key="1">
    <source>
        <dbReference type="EMBL" id="EJX47239.1"/>
    </source>
</evidence>
<evidence type="ECO:0000313" key="2">
    <source>
        <dbReference type="Proteomes" id="UP000006402"/>
    </source>
</evidence>
<dbReference type="EMBL" id="AMAH01000292">
    <property type="protein sequence ID" value="EJX47239.1"/>
    <property type="molecule type" value="Genomic_DNA"/>
</dbReference>
<organism evidence="1 2">
    <name type="scientific">Enterococcus faecium R496</name>
    <dbReference type="NCBI Taxonomy" id="1134836"/>
    <lineage>
        <taxon>Bacteria</taxon>
        <taxon>Bacillati</taxon>
        <taxon>Bacillota</taxon>
        <taxon>Bacilli</taxon>
        <taxon>Lactobacillales</taxon>
        <taxon>Enterococcaceae</taxon>
        <taxon>Enterococcus</taxon>
    </lineage>
</organism>
<proteinExistence type="predicted"/>